<keyword evidence="2" id="KW-0732">Signal</keyword>
<feature type="chain" id="PRO_5009579011" description="TonB C-terminal domain-containing protein" evidence="2">
    <location>
        <begin position="23"/>
        <end position="196"/>
    </location>
</feature>
<dbReference type="Proteomes" id="UP000177791">
    <property type="component" value="Unassembled WGS sequence"/>
</dbReference>
<proteinExistence type="predicted"/>
<dbReference type="AlphaFoldDB" id="A0A1G1T7S2"/>
<accession>A0A1G1T7S2</accession>
<gene>
    <name evidence="3" type="ORF">BEN48_00800</name>
</gene>
<comment type="caution">
    <text evidence="3">The sequence shown here is derived from an EMBL/GenBank/DDBJ whole genome shotgun (WGS) entry which is preliminary data.</text>
</comment>
<evidence type="ECO:0000256" key="2">
    <source>
        <dbReference type="SAM" id="SignalP"/>
    </source>
</evidence>
<protein>
    <recommendedName>
        <fullName evidence="5">TonB C-terminal domain-containing protein</fullName>
    </recommendedName>
</protein>
<dbReference type="EMBL" id="MDZC01000046">
    <property type="protein sequence ID" value="OGX86931.1"/>
    <property type="molecule type" value="Genomic_DNA"/>
</dbReference>
<dbReference type="SUPFAM" id="SSF74653">
    <property type="entry name" value="TolA/TonB C-terminal domain"/>
    <property type="match status" value="1"/>
</dbReference>
<name>A0A1G1T7S2_9BACT</name>
<sequence>MRHHVIFCVFLGLLGMAGGASAQRTARPLPGGKKDMVGTLPLLPRFWHLADSAERADAAEVFNQYLHHFIKYPMEALNAGVGGIIYALITVLPNGSASSITIIRRDLSTGAPPGKAVQALDAELQRVAWQLRFKPALARIDSSASANASAKVTELDVTTDAKEDTETDGSIDITEQPKPSPILADTVTIYYRFATQ</sequence>
<feature type="signal peptide" evidence="2">
    <location>
        <begin position="1"/>
        <end position="22"/>
    </location>
</feature>
<dbReference type="OrthoDB" id="887056at2"/>
<evidence type="ECO:0000256" key="1">
    <source>
        <dbReference type="SAM" id="MobiDB-lite"/>
    </source>
</evidence>
<reference evidence="3 4" key="1">
    <citation type="submission" date="2016-08" db="EMBL/GenBank/DDBJ databases">
        <title>Hymenobacter coccineus sp. nov., Hymenobacter lapidarius sp. nov. and Hymenobacter glacialis sp. nov., isolated from Antarctic soil.</title>
        <authorList>
            <person name="Sedlacek I."/>
            <person name="Kralova S."/>
            <person name="Kyrova K."/>
            <person name="Maslanova I."/>
            <person name="Stankova E."/>
            <person name="Vrbovska V."/>
            <person name="Nemec M."/>
            <person name="Bartak M."/>
            <person name="Svec P."/>
            <person name="Busse H.-J."/>
            <person name="Pantucek R."/>
        </authorList>
    </citation>
    <scope>NUCLEOTIDE SEQUENCE [LARGE SCALE GENOMIC DNA]</scope>
    <source>
        <strain evidence="3 4">CCM 8648</strain>
    </source>
</reference>
<dbReference type="RefSeq" id="WP_125932489.1">
    <property type="nucleotide sequence ID" value="NZ_MDZC01000046.1"/>
</dbReference>
<evidence type="ECO:0000313" key="3">
    <source>
        <dbReference type="EMBL" id="OGX86931.1"/>
    </source>
</evidence>
<organism evidence="3 4">
    <name type="scientific">Hymenobacter glacialis</name>
    <dbReference type="NCBI Taxonomy" id="1908236"/>
    <lineage>
        <taxon>Bacteria</taxon>
        <taxon>Pseudomonadati</taxon>
        <taxon>Bacteroidota</taxon>
        <taxon>Cytophagia</taxon>
        <taxon>Cytophagales</taxon>
        <taxon>Hymenobacteraceae</taxon>
        <taxon>Hymenobacter</taxon>
    </lineage>
</organism>
<dbReference type="Gene3D" id="3.30.1150.10">
    <property type="match status" value="1"/>
</dbReference>
<feature type="region of interest" description="Disordered" evidence="1">
    <location>
        <begin position="153"/>
        <end position="177"/>
    </location>
</feature>
<keyword evidence="4" id="KW-1185">Reference proteome</keyword>
<dbReference type="STRING" id="1908236.BEN48_00800"/>
<evidence type="ECO:0000313" key="4">
    <source>
        <dbReference type="Proteomes" id="UP000177791"/>
    </source>
</evidence>
<evidence type="ECO:0008006" key="5">
    <source>
        <dbReference type="Google" id="ProtNLM"/>
    </source>
</evidence>